<dbReference type="Proteomes" id="UP000269721">
    <property type="component" value="Unassembled WGS sequence"/>
</dbReference>
<sequence>MLIPFYDHDNAMLYLAGKGDGNIRYYEWVDDEKGLYHLSDYNSADPQRGIGFLPKRSVIVAECEIARAYKVTPTRIEHVSFRVPRKFDLFLDCAGPESSLTVDEFFAWKTSEPKLVSLESRFTRSAPKAHVTSTTLESYMDSASHDPASASSPATAVHETAASSHVTAVLKTGDSDDALDPASPSSPAPSSLSSLDCGAVAPASTEPDPPTPSSPSVTPISNQTLRMLELGSLLEKVFPNMGKARPNPNHPSIQSNTYLSRSSKANLTLANRVAKLLGGGGRGRCVLLHHREGEICGAGPRDTEAISKVMSDACDEIRAWLFATCDTECFRRKFDKFLGKLRQDFLDKAWTSKDEEALGLTGRQFRSMRKLYPTKTHFAVCVTKRTFSACALTLKTIRYREASMRVYVTASHVKVYALWRDCFGCEDVTLAAYEQGLNDYKEREAVRVLDSEGGSGDEEEGEAFCEHDDVVTVVQEMLATEPSRDASI</sequence>
<dbReference type="PANTHER" id="PTHR10856:SF0">
    <property type="entry name" value="CORONIN"/>
    <property type="match status" value="1"/>
</dbReference>
<protein>
    <submittedName>
        <fullName evidence="2">Uncharacterized protein</fullName>
    </submittedName>
</protein>
<dbReference type="GO" id="GO:0007015">
    <property type="term" value="P:actin filament organization"/>
    <property type="evidence" value="ECO:0007669"/>
    <property type="project" value="TreeGrafter"/>
</dbReference>
<accession>A0A4P9WF80</accession>
<organism evidence="2 3">
    <name type="scientific">Blyttiomyces helicus</name>
    <dbReference type="NCBI Taxonomy" id="388810"/>
    <lineage>
        <taxon>Eukaryota</taxon>
        <taxon>Fungi</taxon>
        <taxon>Fungi incertae sedis</taxon>
        <taxon>Chytridiomycota</taxon>
        <taxon>Chytridiomycota incertae sedis</taxon>
        <taxon>Chytridiomycetes</taxon>
        <taxon>Chytridiomycetes incertae sedis</taxon>
        <taxon>Blyttiomyces</taxon>
    </lineage>
</organism>
<keyword evidence="3" id="KW-1185">Reference proteome</keyword>
<feature type="compositionally biased region" description="Low complexity" evidence="1">
    <location>
        <begin position="180"/>
        <end position="206"/>
    </location>
</feature>
<dbReference type="EMBL" id="KZ995137">
    <property type="protein sequence ID" value="RKO91284.1"/>
    <property type="molecule type" value="Genomic_DNA"/>
</dbReference>
<dbReference type="GO" id="GO:0051015">
    <property type="term" value="F:actin filament binding"/>
    <property type="evidence" value="ECO:0007669"/>
    <property type="project" value="TreeGrafter"/>
</dbReference>
<proteinExistence type="predicted"/>
<evidence type="ECO:0000256" key="1">
    <source>
        <dbReference type="SAM" id="MobiDB-lite"/>
    </source>
</evidence>
<reference evidence="3" key="1">
    <citation type="journal article" date="2018" name="Nat. Microbiol.">
        <title>Leveraging single-cell genomics to expand the fungal tree of life.</title>
        <authorList>
            <person name="Ahrendt S.R."/>
            <person name="Quandt C.A."/>
            <person name="Ciobanu D."/>
            <person name="Clum A."/>
            <person name="Salamov A."/>
            <person name="Andreopoulos B."/>
            <person name="Cheng J.F."/>
            <person name="Woyke T."/>
            <person name="Pelin A."/>
            <person name="Henrissat B."/>
            <person name="Reynolds N.K."/>
            <person name="Benny G.L."/>
            <person name="Smith M.E."/>
            <person name="James T.Y."/>
            <person name="Grigoriev I.V."/>
        </authorList>
    </citation>
    <scope>NUCLEOTIDE SEQUENCE [LARGE SCALE GENOMIC DNA]</scope>
</reference>
<dbReference type="AlphaFoldDB" id="A0A4P9WF80"/>
<dbReference type="PANTHER" id="PTHR10856">
    <property type="entry name" value="CORONIN"/>
    <property type="match status" value="1"/>
</dbReference>
<dbReference type="InterPro" id="IPR015505">
    <property type="entry name" value="Coronin"/>
</dbReference>
<gene>
    <name evidence="2" type="ORF">BDK51DRAFT_31081</name>
</gene>
<evidence type="ECO:0000313" key="3">
    <source>
        <dbReference type="Proteomes" id="UP000269721"/>
    </source>
</evidence>
<feature type="region of interest" description="Disordered" evidence="1">
    <location>
        <begin position="138"/>
        <end position="221"/>
    </location>
</feature>
<dbReference type="OrthoDB" id="1850764at2759"/>
<dbReference type="InterPro" id="IPR015943">
    <property type="entry name" value="WD40/YVTN_repeat-like_dom_sf"/>
</dbReference>
<dbReference type="SMART" id="SM01167">
    <property type="entry name" value="DUF1900"/>
    <property type="match status" value="1"/>
</dbReference>
<dbReference type="Gene3D" id="2.130.10.10">
    <property type="entry name" value="YVTN repeat-like/Quinoprotein amine dehydrogenase"/>
    <property type="match status" value="1"/>
</dbReference>
<evidence type="ECO:0000313" key="2">
    <source>
        <dbReference type="EMBL" id="RKO91284.1"/>
    </source>
</evidence>
<name>A0A4P9WF80_9FUNG</name>
<feature type="compositionally biased region" description="Low complexity" evidence="1">
    <location>
        <begin position="141"/>
        <end position="156"/>
    </location>
</feature>